<feature type="transmembrane region" description="Helical" evidence="1">
    <location>
        <begin position="12"/>
        <end position="32"/>
    </location>
</feature>
<dbReference type="EMBL" id="JAGMVJ010000023">
    <property type="protein sequence ID" value="KAH7072534.1"/>
    <property type="molecule type" value="Genomic_DNA"/>
</dbReference>
<keyword evidence="1" id="KW-1133">Transmembrane helix</keyword>
<keyword evidence="1" id="KW-0812">Transmembrane</keyword>
<proteinExistence type="predicted"/>
<evidence type="ECO:0000313" key="2">
    <source>
        <dbReference type="EMBL" id="KAH7072534.1"/>
    </source>
</evidence>
<organism evidence="2 3">
    <name type="scientific">Paraphoma chrysanthemicola</name>
    <dbReference type="NCBI Taxonomy" id="798071"/>
    <lineage>
        <taxon>Eukaryota</taxon>
        <taxon>Fungi</taxon>
        <taxon>Dikarya</taxon>
        <taxon>Ascomycota</taxon>
        <taxon>Pezizomycotina</taxon>
        <taxon>Dothideomycetes</taxon>
        <taxon>Pleosporomycetidae</taxon>
        <taxon>Pleosporales</taxon>
        <taxon>Pleosporineae</taxon>
        <taxon>Phaeosphaeriaceae</taxon>
        <taxon>Paraphoma</taxon>
    </lineage>
</organism>
<reference evidence="2" key="1">
    <citation type="journal article" date="2021" name="Nat. Commun.">
        <title>Genetic determinants of endophytism in the Arabidopsis root mycobiome.</title>
        <authorList>
            <person name="Mesny F."/>
            <person name="Miyauchi S."/>
            <person name="Thiergart T."/>
            <person name="Pickel B."/>
            <person name="Atanasova L."/>
            <person name="Karlsson M."/>
            <person name="Huettel B."/>
            <person name="Barry K.W."/>
            <person name="Haridas S."/>
            <person name="Chen C."/>
            <person name="Bauer D."/>
            <person name="Andreopoulos W."/>
            <person name="Pangilinan J."/>
            <person name="LaButti K."/>
            <person name="Riley R."/>
            <person name="Lipzen A."/>
            <person name="Clum A."/>
            <person name="Drula E."/>
            <person name="Henrissat B."/>
            <person name="Kohler A."/>
            <person name="Grigoriev I.V."/>
            <person name="Martin F.M."/>
            <person name="Hacquard S."/>
        </authorList>
    </citation>
    <scope>NUCLEOTIDE SEQUENCE</scope>
    <source>
        <strain evidence="2">MPI-SDFR-AT-0120</strain>
    </source>
</reference>
<accession>A0A8K0QWD5</accession>
<dbReference type="AlphaFoldDB" id="A0A8K0QWD5"/>
<dbReference type="Proteomes" id="UP000813461">
    <property type="component" value="Unassembled WGS sequence"/>
</dbReference>
<evidence type="ECO:0000313" key="3">
    <source>
        <dbReference type="Proteomes" id="UP000813461"/>
    </source>
</evidence>
<feature type="transmembrane region" description="Helical" evidence="1">
    <location>
        <begin position="38"/>
        <end position="59"/>
    </location>
</feature>
<keyword evidence="3" id="KW-1185">Reference proteome</keyword>
<sequence length="78" mass="8873">MTWNDPHERHSSPFLLYGFPFPWRFHVLLFFLPYDGPFYSSLNAMTVLGAWSLGIKLLLNTYHCLIGAECIAHGACGI</sequence>
<evidence type="ECO:0000256" key="1">
    <source>
        <dbReference type="SAM" id="Phobius"/>
    </source>
</evidence>
<gene>
    <name evidence="2" type="ORF">FB567DRAFT_205135</name>
</gene>
<keyword evidence="1" id="KW-0472">Membrane</keyword>
<name>A0A8K0QWD5_9PLEO</name>
<comment type="caution">
    <text evidence="2">The sequence shown here is derived from an EMBL/GenBank/DDBJ whole genome shotgun (WGS) entry which is preliminary data.</text>
</comment>
<protein>
    <submittedName>
        <fullName evidence="2">Uncharacterized protein</fullName>
    </submittedName>
</protein>